<dbReference type="Proteomes" id="UP000600918">
    <property type="component" value="Unassembled WGS sequence"/>
</dbReference>
<evidence type="ECO:0000313" key="2">
    <source>
        <dbReference type="Proteomes" id="UP000600918"/>
    </source>
</evidence>
<name>A0A834P590_VESPE</name>
<proteinExistence type="predicted"/>
<evidence type="ECO:0000313" key="1">
    <source>
        <dbReference type="EMBL" id="KAF7429368.1"/>
    </source>
</evidence>
<sequence>MANAFILPFLFYRVAEKGQGVGRWLETFIIPAGKFARLMGLETFGNSAIRRKGKRGLNWKERLGISNLFLANDRLDAENDNRLLGKFFSALDYADLANATSSLTFPGEKDVSSLEMLMSNSVIRQDAVCSAKSSLLDAFARELTCYDNAYGRKP</sequence>
<accession>A0A834P590</accession>
<comment type="caution">
    <text evidence="1">The sequence shown here is derived from an EMBL/GenBank/DDBJ whole genome shotgun (WGS) entry which is preliminary data.</text>
</comment>
<reference evidence="1" key="1">
    <citation type="journal article" date="2020" name="G3 (Bethesda)">
        <title>High-Quality Assemblies for Three Invasive Social Wasps from the &lt;i&gt;Vespula&lt;/i&gt; Genus.</title>
        <authorList>
            <person name="Harrop T.W.R."/>
            <person name="Guhlin J."/>
            <person name="McLaughlin G.M."/>
            <person name="Permina E."/>
            <person name="Stockwell P."/>
            <person name="Gilligan J."/>
            <person name="Le Lec M.F."/>
            <person name="Gruber M.A.M."/>
            <person name="Quinn O."/>
            <person name="Lovegrove M."/>
            <person name="Duncan E.J."/>
            <person name="Remnant E.J."/>
            <person name="Van Eeckhoven J."/>
            <person name="Graham B."/>
            <person name="Knapp R.A."/>
            <person name="Langford K.W."/>
            <person name="Kronenberg Z."/>
            <person name="Press M.O."/>
            <person name="Eacker S.M."/>
            <person name="Wilson-Rankin E.E."/>
            <person name="Purcell J."/>
            <person name="Lester P.J."/>
            <person name="Dearden P.K."/>
        </authorList>
    </citation>
    <scope>NUCLEOTIDE SEQUENCE</scope>
    <source>
        <strain evidence="1">Volc-1</strain>
    </source>
</reference>
<dbReference type="AlphaFoldDB" id="A0A834P590"/>
<organism evidence="1 2">
    <name type="scientific">Vespula pensylvanica</name>
    <name type="common">Western yellow jacket</name>
    <name type="synonym">Wasp</name>
    <dbReference type="NCBI Taxonomy" id="30213"/>
    <lineage>
        <taxon>Eukaryota</taxon>
        <taxon>Metazoa</taxon>
        <taxon>Ecdysozoa</taxon>
        <taxon>Arthropoda</taxon>
        <taxon>Hexapoda</taxon>
        <taxon>Insecta</taxon>
        <taxon>Pterygota</taxon>
        <taxon>Neoptera</taxon>
        <taxon>Endopterygota</taxon>
        <taxon>Hymenoptera</taxon>
        <taxon>Apocrita</taxon>
        <taxon>Aculeata</taxon>
        <taxon>Vespoidea</taxon>
        <taxon>Vespidae</taxon>
        <taxon>Vespinae</taxon>
        <taxon>Vespula</taxon>
    </lineage>
</organism>
<dbReference type="EMBL" id="JACSDY010000004">
    <property type="protein sequence ID" value="KAF7429368.1"/>
    <property type="molecule type" value="Genomic_DNA"/>
</dbReference>
<gene>
    <name evidence="1" type="ORF">H0235_005766</name>
</gene>
<keyword evidence="2" id="KW-1185">Reference proteome</keyword>
<protein>
    <submittedName>
        <fullName evidence="1">Uncharacterized protein</fullName>
    </submittedName>
</protein>